<comment type="caution">
    <text evidence="3">The sequence shown here is derived from an EMBL/GenBank/DDBJ whole genome shotgun (WGS) entry which is preliminary data.</text>
</comment>
<dbReference type="InterPro" id="IPR044981">
    <property type="entry name" value="AGP9/17/18"/>
</dbReference>
<protein>
    <submittedName>
        <fullName evidence="3">Uncharacterized protein</fullName>
    </submittedName>
</protein>
<evidence type="ECO:0000256" key="1">
    <source>
        <dbReference type="SAM" id="MobiDB-lite"/>
    </source>
</evidence>
<accession>A0A540KXF9</accession>
<keyword evidence="4" id="KW-1185">Reference proteome</keyword>
<dbReference type="PANTHER" id="PTHR37209">
    <property type="entry name" value="LYSINE-RICH ARABINOGALACTAN PROTEIN 17-RELATED"/>
    <property type="match status" value="1"/>
</dbReference>
<evidence type="ECO:0000256" key="2">
    <source>
        <dbReference type="SAM" id="SignalP"/>
    </source>
</evidence>
<feature type="region of interest" description="Disordered" evidence="1">
    <location>
        <begin position="24"/>
        <end position="90"/>
    </location>
</feature>
<feature type="compositionally biased region" description="Low complexity" evidence="1">
    <location>
        <begin position="24"/>
        <end position="36"/>
    </location>
</feature>
<dbReference type="Proteomes" id="UP000315295">
    <property type="component" value="Unassembled WGS sequence"/>
</dbReference>
<dbReference type="GO" id="GO:0005886">
    <property type="term" value="C:plasma membrane"/>
    <property type="evidence" value="ECO:0007669"/>
    <property type="project" value="InterPro"/>
</dbReference>
<feature type="signal peptide" evidence="2">
    <location>
        <begin position="1"/>
        <end position="21"/>
    </location>
</feature>
<feature type="compositionally biased region" description="Polar residues" evidence="1">
    <location>
        <begin position="74"/>
        <end position="90"/>
    </location>
</feature>
<gene>
    <name evidence="3" type="ORF">C1H46_035522</name>
</gene>
<evidence type="ECO:0000313" key="4">
    <source>
        <dbReference type="Proteomes" id="UP000315295"/>
    </source>
</evidence>
<evidence type="ECO:0000313" key="3">
    <source>
        <dbReference type="EMBL" id="TQD78914.1"/>
    </source>
</evidence>
<feature type="compositionally biased region" description="Polar residues" evidence="1">
    <location>
        <begin position="51"/>
        <end position="62"/>
    </location>
</feature>
<organism evidence="3 4">
    <name type="scientific">Malus baccata</name>
    <name type="common">Siberian crab apple</name>
    <name type="synonym">Pyrus baccata</name>
    <dbReference type="NCBI Taxonomy" id="106549"/>
    <lineage>
        <taxon>Eukaryota</taxon>
        <taxon>Viridiplantae</taxon>
        <taxon>Streptophyta</taxon>
        <taxon>Embryophyta</taxon>
        <taxon>Tracheophyta</taxon>
        <taxon>Spermatophyta</taxon>
        <taxon>Magnoliopsida</taxon>
        <taxon>eudicotyledons</taxon>
        <taxon>Gunneridae</taxon>
        <taxon>Pentapetalae</taxon>
        <taxon>rosids</taxon>
        <taxon>fabids</taxon>
        <taxon>Rosales</taxon>
        <taxon>Rosaceae</taxon>
        <taxon>Amygdaloideae</taxon>
        <taxon>Maleae</taxon>
        <taxon>Malus</taxon>
    </lineage>
</organism>
<sequence>MERNNIFTIALICLLVASVRGQAPSFAPTNSSATPASTPPATTPAVAPKSKSPSQAGRCSDSQQEQEAEAQVSGGCSDSGCGQPTGTRRT</sequence>
<feature type="chain" id="PRO_5021776184" evidence="2">
    <location>
        <begin position="22"/>
        <end position="90"/>
    </location>
</feature>
<dbReference type="EMBL" id="VIEB01000882">
    <property type="protein sequence ID" value="TQD78914.1"/>
    <property type="molecule type" value="Genomic_DNA"/>
</dbReference>
<dbReference type="AlphaFoldDB" id="A0A540KXF9"/>
<name>A0A540KXF9_MALBA</name>
<reference evidence="3 4" key="1">
    <citation type="journal article" date="2019" name="G3 (Bethesda)">
        <title>Sequencing of a Wild Apple (Malus baccata) Genome Unravels the Differences Between Cultivated and Wild Apple Species Regarding Disease Resistance and Cold Tolerance.</title>
        <authorList>
            <person name="Chen X."/>
        </authorList>
    </citation>
    <scope>NUCLEOTIDE SEQUENCE [LARGE SCALE GENOMIC DNA]</scope>
    <source>
        <strain evidence="4">cv. Shandingzi</strain>
        <tissue evidence="3">Leaves</tissue>
    </source>
</reference>
<dbReference type="PANTHER" id="PTHR37209:SF3">
    <property type="entry name" value="LYSINE-RICH ARABINOGALACTAN PROTEIN 17"/>
    <property type="match status" value="1"/>
</dbReference>
<keyword evidence="2" id="KW-0732">Signal</keyword>
<proteinExistence type="predicted"/>